<dbReference type="Proteomes" id="UP001304461">
    <property type="component" value="Unassembled WGS sequence"/>
</dbReference>
<accession>A0ABU5RWR0</accession>
<proteinExistence type="predicted"/>
<keyword evidence="3" id="KW-1185">Reference proteome</keyword>
<evidence type="ECO:0000313" key="2">
    <source>
        <dbReference type="EMBL" id="MEA5392215.1"/>
    </source>
</evidence>
<evidence type="ECO:0000313" key="3">
    <source>
        <dbReference type="Proteomes" id="UP001304461"/>
    </source>
</evidence>
<dbReference type="RefSeq" id="WP_106222534.1">
    <property type="nucleotide sequence ID" value="NZ_JAYGHX010000009.1"/>
</dbReference>
<gene>
    <name evidence="2" type="ORF">VB738_13195</name>
</gene>
<name>A0ABU5RWR0_9CYAN</name>
<dbReference type="SUPFAM" id="SSF46785">
    <property type="entry name" value="Winged helix' DNA-binding domain"/>
    <property type="match status" value="1"/>
</dbReference>
<sequence>MTTSRTPQTLRLTLLPHDVLPDGLHWKIQDGYIRTASHDEEGESFTLGLWGPGDWVTNAYSTLRPVEIQCLSTVVVEQGHPSEAEILAFLHHQIRNTEELFEINRVRGADSRLLRLLRWIGIRFGQVSSRGYRLSLRDMNLTHQALAEICGLTRVTVTKTLNHFKRLGLLHQVSDTDLMVSIP</sequence>
<evidence type="ECO:0000259" key="1">
    <source>
        <dbReference type="PROSITE" id="PS51063"/>
    </source>
</evidence>
<dbReference type="Pfam" id="PF13545">
    <property type="entry name" value="HTH_Crp_2"/>
    <property type="match status" value="1"/>
</dbReference>
<reference evidence="2 3" key="1">
    <citation type="submission" date="2023-12" db="EMBL/GenBank/DDBJ databases">
        <title>Baltic Sea Cyanobacteria.</title>
        <authorList>
            <person name="Delbaje E."/>
            <person name="Fewer D.P."/>
            <person name="Shishido T.K."/>
        </authorList>
    </citation>
    <scope>NUCLEOTIDE SEQUENCE [LARGE SCALE GENOMIC DNA]</scope>
    <source>
        <strain evidence="2 3">UHCC 0139</strain>
    </source>
</reference>
<protein>
    <submittedName>
        <fullName evidence="2">Crp/Fnr family transcriptional regulator</fullName>
    </submittedName>
</protein>
<comment type="caution">
    <text evidence="2">The sequence shown here is derived from an EMBL/GenBank/DDBJ whole genome shotgun (WGS) entry which is preliminary data.</text>
</comment>
<dbReference type="PROSITE" id="PS51063">
    <property type="entry name" value="HTH_CRP_2"/>
    <property type="match status" value="1"/>
</dbReference>
<dbReference type="EMBL" id="JAYGHX010000009">
    <property type="protein sequence ID" value="MEA5392215.1"/>
    <property type="molecule type" value="Genomic_DNA"/>
</dbReference>
<dbReference type="Gene3D" id="1.10.10.10">
    <property type="entry name" value="Winged helix-like DNA-binding domain superfamily/Winged helix DNA-binding domain"/>
    <property type="match status" value="1"/>
</dbReference>
<dbReference type="InterPro" id="IPR012318">
    <property type="entry name" value="HTH_CRP"/>
</dbReference>
<dbReference type="InterPro" id="IPR036388">
    <property type="entry name" value="WH-like_DNA-bd_sf"/>
</dbReference>
<organism evidence="2 3">
    <name type="scientific">Cyanobium gracile UHCC 0139</name>
    <dbReference type="NCBI Taxonomy" id="3110308"/>
    <lineage>
        <taxon>Bacteria</taxon>
        <taxon>Bacillati</taxon>
        <taxon>Cyanobacteriota</taxon>
        <taxon>Cyanophyceae</taxon>
        <taxon>Synechococcales</taxon>
        <taxon>Prochlorococcaceae</taxon>
        <taxon>Cyanobium</taxon>
    </lineage>
</organism>
<dbReference type="SMART" id="SM00419">
    <property type="entry name" value="HTH_CRP"/>
    <property type="match status" value="1"/>
</dbReference>
<feature type="domain" description="HTH crp-type" evidence="1">
    <location>
        <begin position="107"/>
        <end position="183"/>
    </location>
</feature>
<dbReference type="InterPro" id="IPR036390">
    <property type="entry name" value="WH_DNA-bd_sf"/>
</dbReference>